<dbReference type="KEGG" id="lbe:MOO44_02000"/>
<evidence type="ECO:0000313" key="3">
    <source>
        <dbReference type="Proteomes" id="UP000831181"/>
    </source>
</evidence>
<evidence type="ECO:0000256" key="1">
    <source>
        <dbReference type="SAM" id="Phobius"/>
    </source>
</evidence>
<evidence type="ECO:0000313" key="2">
    <source>
        <dbReference type="EMBL" id="UQS86972.1"/>
    </source>
</evidence>
<keyword evidence="1" id="KW-1133">Transmembrane helix</keyword>
<feature type="transmembrane region" description="Helical" evidence="1">
    <location>
        <begin position="99"/>
        <end position="121"/>
    </location>
</feature>
<dbReference type="Proteomes" id="UP000831181">
    <property type="component" value="Chromosome"/>
</dbReference>
<reference evidence="2" key="1">
    <citation type="journal article" date="2022" name="Int. J. Syst. Evol. Microbiol.">
        <title>Apilactobacillus apisilvae sp. nov., Nicolia spurrieriana gen. nov. sp. nov., Bombilactobacillus folatiphilus sp. nov. and Bombilactobacillus thymidiniphilus sp. nov., four new lactic acid bacterial isolates from stingless bees Tetragonula carbonaria and Austroplebeia australis.</title>
        <authorList>
            <person name="Oliphant S.A."/>
            <person name="Watson-Haigh N.S."/>
            <person name="Sumby K.M."/>
            <person name="Gardner J."/>
            <person name="Groom S."/>
            <person name="Jiranek V."/>
        </authorList>
    </citation>
    <scope>NUCLEOTIDE SEQUENCE</scope>
    <source>
        <strain evidence="2">SGEP1_A5</strain>
    </source>
</reference>
<name>A0A976X5W0_9LACO</name>
<sequence>MSRTIIKWWSIVAILLFIIAMMVGLFNSDNVNHLITFPTADSLITAMKNGLRIIIIYLILSFIPVSWPTKTVCFISTAIVFSGIGSIIAGFSFNHTVNALVSIIFNINYLILVYTIATISIQTINNVKYQSNHHYILKWFNSLKHSLGSTWCPLIVTMVIYFILMAITPIPVTPF</sequence>
<protein>
    <submittedName>
        <fullName evidence="2">Uncharacterized protein</fullName>
    </submittedName>
</protein>
<keyword evidence="3" id="KW-1185">Reference proteome</keyword>
<feature type="transmembrane region" description="Helical" evidence="1">
    <location>
        <begin position="72"/>
        <end position="93"/>
    </location>
</feature>
<feature type="transmembrane region" description="Helical" evidence="1">
    <location>
        <begin position="151"/>
        <end position="172"/>
    </location>
</feature>
<keyword evidence="1" id="KW-0472">Membrane</keyword>
<organism evidence="2 3">
    <name type="scientific">Nicoliella spurrieriana</name>
    <dbReference type="NCBI Taxonomy" id="2925830"/>
    <lineage>
        <taxon>Bacteria</taxon>
        <taxon>Bacillati</taxon>
        <taxon>Bacillota</taxon>
        <taxon>Bacilli</taxon>
        <taxon>Lactobacillales</taxon>
        <taxon>Lactobacillaceae</taxon>
        <taxon>Nicoliella</taxon>
    </lineage>
</organism>
<proteinExistence type="predicted"/>
<dbReference type="EMBL" id="CP093361">
    <property type="protein sequence ID" value="UQS86972.1"/>
    <property type="molecule type" value="Genomic_DNA"/>
</dbReference>
<keyword evidence="1" id="KW-0812">Transmembrane</keyword>
<gene>
    <name evidence="2" type="ORF">MOO44_02000</name>
</gene>
<feature type="transmembrane region" description="Helical" evidence="1">
    <location>
        <begin position="46"/>
        <end position="65"/>
    </location>
</feature>
<feature type="transmembrane region" description="Helical" evidence="1">
    <location>
        <begin position="7"/>
        <end position="26"/>
    </location>
</feature>
<accession>A0A976X5W0</accession>
<dbReference type="AlphaFoldDB" id="A0A976X5W0"/>